<evidence type="ECO:0000256" key="2">
    <source>
        <dbReference type="ARBA" id="ARBA00007333"/>
    </source>
</evidence>
<evidence type="ECO:0000256" key="8">
    <source>
        <dbReference type="ARBA" id="ARBA00023065"/>
    </source>
</evidence>
<evidence type="ECO:0000256" key="11">
    <source>
        <dbReference type="ARBA" id="ARBA00023310"/>
    </source>
</evidence>
<accession>A0A8S1BU65</accession>
<comment type="caution">
    <text evidence="16">The sequence shown here is derived from an EMBL/GenBank/DDBJ whole genome shotgun (WGS) entry which is preliminary data.</text>
</comment>
<dbReference type="GO" id="GO:0015078">
    <property type="term" value="F:proton transmembrane transporter activity"/>
    <property type="evidence" value="ECO:0007669"/>
    <property type="project" value="InterPro"/>
</dbReference>
<comment type="similarity">
    <text evidence="2 15">Belongs to the ATPase e subunit family.</text>
</comment>
<keyword evidence="6 15" id="KW-0999">Mitochondrion inner membrane</keyword>
<keyword evidence="5 15" id="KW-0375">Hydrogen ion transport</keyword>
<sequence length="86" mass="9354">MSTAVELPAPVRVSPLIKFGRWSLLTVGILYGMSRHRSLAKKEAALREVEAKKQAELAPKLAAEKARLSKQELDDLARAAGVTVTN</sequence>
<dbReference type="OrthoDB" id="9982108at2759"/>
<dbReference type="GO" id="GO:0005743">
    <property type="term" value="C:mitochondrial inner membrane"/>
    <property type="evidence" value="ECO:0007669"/>
    <property type="project" value="UniProtKB-SubCell"/>
</dbReference>
<evidence type="ECO:0000256" key="12">
    <source>
        <dbReference type="ARBA" id="ARBA00057306"/>
    </source>
</evidence>
<dbReference type="EMBL" id="CADEPI010000009">
    <property type="protein sequence ID" value="CAB3362478.1"/>
    <property type="molecule type" value="Genomic_DNA"/>
</dbReference>
<dbReference type="Pfam" id="PF05680">
    <property type="entry name" value="ATP-synt_E"/>
    <property type="match status" value="1"/>
</dbReference>
<comment type="function">
    <text evidence="12 15">Subunit e, of the mitochondrial membrane ATP synthase complex (F(1)F(0) ATP synthase or Complex V) that produces ATP from ADP in the presence of a proton gradient across the membrane which is generated by electron transport complexes of the respiratory chain. ATP synthase complex consist of a soluble F(1) head domain - the catalytic core - and a membrane F(1) domain - the membrane proton channel. These two domains are linked by a central stalk rotating inside the F(1) region and a stationary peripheral stalk. During catalysis, ATP synthesis in the catalytic domain of F(1) is coupled via a rotary mechanism of the central stalk subunits to proton translocation. In vivo, can only synthesize ATP although its ATP hydrolase activity can be activated artificially in vitro. Part of the complex F(0) domain.</text>
</comment>
<evidence type="ECO:0000256" key="14">
    <source>
        <dbReference type="ARBA" id="ARBA00074682"/>
    </source>
</evidence>
<evidence type="ECO:0000256" key="13">
    <source>
        <dbReference type="ARBA" id="ARBA00064647"/>
    </source>
</evidence>
<dbReference type="GO" id="GO:0045259">
    <property type="term" value="C:proton-transporting ATP synthase complex"/>
    <property type="evidence" value="ECO:0007669"/>
    <property type="project" value="UniProtKB-UniRule"/>
</dbReference>
<evidence type="ECO:0000256" key="6">
    <source>
        <dbReference type="ARBA" id="ARBA00022792"/>
    </source>
</evidence>
<dbReference type="AlphaFoldDB" id="A0A8S1BU65"/>
<keyword evidence="8 15" id="KW-0406">Ion transport</keyword>
<keyword evidence="3 15" id="KW-0813">Transport</keyword>
<keyword evidence="4 15" id="KW-0138">CF(0)</keyword>
<dbReference type="Proteomes" id="UP000494165">
    <property type="component" value="Unassembled WGS sequence"/>
</dbReference>
<evidence type="ECO:0000256" key="4">
    <source>
        <dbReference type="ARBA" id="ARBA00022547"/>
    </source>
</evidence>
<comment type="subunit">
    <text evidence="15">F-type ATPases have 2 components, CF(1) - the catalytic core - and CF(0) - the membrane proton channel. CF(1) and CF(0) have multiple subunits.</text>
</comment>
<name>A0A8S1BU65_9INSE</name>
<evidence type="ECO:0000256" key="10">
    <source>
        <dbReference type="ARBA" id="ARBA00023136"/>
    </source>
</evidence>
<keyword evidence="17" id="KW-1185">Reference proteome</keyword>
<evidence type="ECO:0000256" key="3">
    <source>
        <dbReference type="ARBA" id="ARBA00022448"/>
    </source>
</evidence>
<comment type="subcellular location">
    <subcellularLocation>
        <location evidence="1 15">Mitochondrion inner membrane</location>
    </subcellularLocation>
</comment>
<evidence type="ECO:0000256" key="7">
    <source>
        <dbReference type="ARBA" id="ARBA00022990"/>
    </source>
</evidence>
<reference evidence="16 17" key="1">
    <citation type="submission" date="2020-04" db="EMBL/GenBank/DDBJ databases">
        <authorList>
            <person name="Alioto T."/>
            <person name="Alioto T."/>
            <person name="Gomez Garrido J."/>
        </authorList>
    </citation>
    <scope>NUCLEOTIDE SEQUENCE [LARGE SCALE GENOMIC DNA]</scope>
</reference>
<evidence type="ECO:0000256" key="5">
    <source>
        <dbReference type="ARBA" id="ARBA00022781"/>
    </source>
</evidence>
<keyword evidence="9 15" id="KW-0496">Mitochondrion</keyword>
<keyword evidence="7" id="KW-0007">Acetylation</keyword>
<keyword evidence="11 15" id="KW-0066">ATP synthesis</keyword>
<comment type="subunit">
    <text evidence="13">Component of the ATP synthase complex composed at least of ATP5F1A/subunit alpha, ATP5F1B/subunit beta, ATP5MC1/subunit c (homooctomer), MT-ATP6/subunit a, MT-ATP8/subunit 8, ATP5ME/subunit e, ATP5MF/subunit f, ATP5MG/subunit g, ATP5MK/subunit k, ATP5MJ/subunit j, ATP5F1C/subunit gamma, ATP5F1D/subunit delta, ATP5F1E/subunit epsilon, ATP5PF/subunit F6, ATP5PB/subunit b, ATP5PD/subunit d, ATP5PO/subunit OSCP. ATP synthase complex consists of a soluble F(1) head domain (subunits alpha(3) and beta(3)) - the catalytic core - and a membrane F(0) domain - the membrane proton channel (subunits c, a, 8, e, f, g, k and j). These two domains are linked by a central stalk (subunits gamma, delta, and epsilon) rotating inside the F1 region and a stationary peripheral stalk (subunits F6, b, d, and OSCP).</text>
</comment>
<gene>
    <name evidence="16" type="ORF">CLODIP_2_CD14358</name>
</gene>
<dbReference type="PANTHER" id="PTHR12427">
    <property type="entry name" value="ATP SYNTHASE E CHAIN, MITOCHONDRIAL"/>
    <property type="match status" value="1"/>
</dbReference>
<dbReference type="InterPro" id="IPR008386">
    <property type="entry name" value="ATP_synth_F0_esu_mt"/>
</dbReference>
<evidence type="ECO:0000256" key="15">
    <source>
        <dbReference type="RuleBase" id="RU367005"/>
    </source>
</evidence>
<organism evidence="16 17">
    <name type="scientific">Cloeon dipterum</name>
    <dbReference type="NCBI Taxonomy" id="197152"/>
    <lineage>
        <taxon>Eukaryota</taxon>
        <taxon>Metazoa</taxon>
        <taxon>Ecdysozoa</taxon>
        <taxon>Arthropoda</taxon>
        <taxon>Hexapoda</taxon>
        <taxon>Insecta</taxon>
        <taxon>Pterygota</taxon>
        <taxon>Palaeoptera</taxon>
        <taxon>Ephemeroptera</taxon>
        <taxon>Pisciforma</taxon>
        <taxon>Baetidae</taxon>
        <taxon>Cloeon</taxon>
    </lineage>
</organism>
<evidence type="ECO:0000313" key="16">
    <source>
        <dbReference type="EMBL" id="CAB3362478.1"/>
    </source>
</evidence>
<keyword evidence="10" id="KW-0472">Membrane</keyword>
<protein>
    <recommendedName>
        <fullName evidence="14 15">ATP synthase F(0) complex subunit e, mitochondrial</fullName>
    </recommendedName>
</protein>
<evidence type="ECO:0000313" key="17">
    <source>
        <dbReference type="Proteomes" id="UP000494165"/>
    </source>
</evidence>
<dbReference type="GO" id="GO:0015986">
    <property type="term" value="P:proton motive force-driven ATP synthesis"/>
    <property type="evidence" value="ECO:0007669"/>
    <property type="project" value="InterPro"/>
</dbReference>
<proteinExistence type="inferred from homology"/>
<evidence type="ECO:0000256" key="9">
    <source>
        <dbReference type="ARBA" id="ARBA00023128"/>
    </source>
</evidence>
<evidence type="ECO:0000256" key="1">
    <source>
        <dbReference type="ARBA" id="ARBA00004273"/>
    </source>
</evidence>
<dbReference type="PANTHER" id="PTHR12427:SF1">
    <property type="entry name" value="ATP SYNTHASE SUBUNIT E, MITOCHONDRIAL"/>
    <property type="match status" value="1"/>
</dbReference>